<gene>
    <name evidence="1" type="ORF">MQC88_08240</name>
</gene>
<comment type="caution">
    <text evidence="1">The sequence shown here is derived from an EMBL/GenBank/DDBJ whole genome shotgun (WGS) entry which is preliminary data.</text>
</comment>
<dbReference type="InterPro" id="IPR049389">
    <property type="entry name" value="TTHA0281-like"/>
</dbReference>
<dbReference type="InterPro" id="IPR013321">
    <property type="entry name" value="Arc_rbn_hlx_hlx"/>
</dbReference>
<reference evidence="1 2" key="1">
    <citation type="submission" date="2022-03" db="EMBL/GenBank/DDBJ databases">
        <title>Luteimonas soily sp. nov., a novel bacterium isolated from the soil.</title>
        <authorList>
            <person name="Zhang X."/>
        </authorList>
    </citation>
    <scope>NUCLEOTIDE SEQUENCE [LARGE SCALE GENOMIC DNA]</scope>
    <source>
        <strain evidence="1 2">50</strain>
    </source>
</reference>
<evidence type="ECO:0000313" key="2">
    <source>
        <dbReference type="Proteomes" id="UP001165423"/>
    </source>
</evidence>
<dbReference type="Pfam" id="PF05534">
    <property type="entry name" value="HicB"/>
    <property type="match status" value="1"/>
</dbReference>
<dbReference type="Gene3D" id="3.30.160.250">
    <property type="match status" value="1"/>
</dbReference>
<dbReference type="InterPro" id="IPR008651">
    <property type="entry name" value="Uncharacterised_HicB"/>
</dbReference>
<keyword evidence="2" id="KW-1185">Reference proteome</keyword>
<organism evidence="1 2">
    <name type="scientific">Cognatiluteimonas sedimenti</name>
    <dbReference type="NCBI Taxonomy" id="2927791"/>
    <lineage>
        <taxon>Bacteria</taxon>
        <taxon>Pseudomonadati</taxon>
        <taxon>Pseudomonadota</taxon>
        <taxon>Gammaproteobacteria</taxon>
        <taxon>Lysobacterales</taxon>
        <taxon>Lysobacteraceae</taxon>
        <taxon>Cognatiluteimonas</taxon>
    </lineage>
</organism>
<dbReference type="EMBL" id="JALGCL010000002">
    <property type="protein sequence ID" value="MCJ0825943.1"/>
    <property type="molecule type" value="Genomic_DNA"/>
</dbReference>
<protein>
    <submittedName>
        <fullName evidence="1">Type II toxin-antitoxin system HicB family antitoxin</fullName>
    </submittedName>
</protein>
<dbReference type="Proteomes" id="UP001165423">
    <property type="component" value="Unassembled WGS sequence"/>
</dbReference>
<dbReference type="SUPFAM" id="SSF47598">
    <property type="entry name" value="Ribbon-helix-helix"/>
    <property type="match status" value="1"/>
</dbReference>
<dbReference type="RefSeq" id="WP_243320939.1">
    <property type="nucleotide sequence ID" value="NZ_JALGCL010000002.1"/>
</dbReference>
<dbReference type="InterPro" id="IPR010985">
    <property type="entry name" value="Ribbon_hlx_hlx"/>
</dbReference>
<name>A0ABT0A4N1_9GAMM</name>
<accession>A0ABT0A4N1</accession>
<dbReference type="Gene3D" id="1.10.1220.10">
    <property type="entry name" value="Met repressor-like"/>
    <property type="match status" value="1"/>
</dbReference>
<dbReference type="SUPFAM" id="SSF143100">
    <property type="entry name" value="TTHA1013/TTHA0281-like"/>
    <property type="match status" value="1"/>
</dbReference>
<evidence type="ECO:0000313" key="1">
    <source>
        <dbReference type="EMBL" id="MCJ0825943.1"/>
    </source>
</evidence>
<dbReference type="InterPro" id="IPR035069">
    <property type="entry name" value="TTHA1013/TTHA0281-like"/>
</dbReference>
<dbReference type="Pfam" id="PF21748">
    <property type="entry name" value="UPF0150"/>
    <property type="match status" value="1"/>
</dbReference>
<proteinExistence type="predicted"/>
<sequence>MTKKMMKTSVLKTDPAAVMKLPYARRLTPDPDGGYVATIQEFPGCVAEGDTADEALNNLEAAAESWLAARIGQGQPVPEPVALHGYSGKIALRIPRGVHKQVAELAAAEGTSVNQMILSAVASYVGAHGVLDICRHVAIRMQQENIFRQLPVKEALSLKTANVFRLPADARPYGPVSNMKVVVGGY</sequence>